<dbReference type="AlphaFoldDB" id="X1I454"/>
<evidence type="ECO:0000313" key="1">
    <source>
        <dbReference type="EMBL" id="GAH76462.1"/>
    </source>
</evidence>
<organism evidence="1">
    <name type="scientific">marine sediment metagenome</name>
    <dbReference type="NCBI Taxonomy" id="412755"/>
    <lineage>
        <taxon>unclassified sequences</taxon>
        <taxon>metagenomes</taxon>
        <taxon>ecological metagenomes</taxon>
    </lineage>
</organism>
<feature type="non-terminal residue" evidence="1">
    <location>
        <position position="1"/>
    </location>
</feature>
<dbReference type="EMBL" id="BARU01044140">
    <property type="protein sequence ID" value="GAH76462.1"/>
    <property type="molecule type" value="Genomic_DNA"/>
</dbReference>
<name>X1I454_9ZZZZ</name>
<sequence>VEKEIGKEKTADLKEALTVLLNMEFKDLWFIEDKGYKPHKKLRAFIKEKWREEKDFEILLEKCIEYLKNK</sequence>
<accession>X1I454</accession>
<gene>
    <name evidence="1" type="ORF">S03H2_67422</name>
</gene>
<proteinExistence type="predicted"/>
<comment type="caution">
    <text evidence="1">The sequence shown here is derived from an EMBL/GenBank/DDBJ whole genome shotgun (WGS) entry which is preliminary data.</text>
</comment>
<protein>
    <submittedName>
        <fullName evidence="1">Uncharacterized protein</fullName>
    </submittedName>
</protein>
<reference evidence="1" key="1">
    <citation type="journal article" date="2014" name="Front. Microbiol.">
        <title>High frequency of phylogenetically diverse reductive dehalogenase-homologous genes in deep subseafloor sedimentary metagenomes.</title>
        <authorList>
            <person name="Kawai M."/>
            <person name="Futagami T."/>
            <person name="Toyoda A."/>
            <person name="Takaki Y."/>
            <person name="Nishi S."/>
            <person name="Hori S."/>
            <person name="Arai W."/>
            <person name="Tsubouchi T."/>
            <person name="Morono Y."/>
            <person name="Uchiyama I."/>
            <person name="Ito T."/>
            <person name="Fujiyama A."/>
            <person name="Inagaki F."/>
            <person name="Takami H."/>
        </authorList>
    </citation>
    <scope>NUCLEOTIDE SEQUENCE</scope>
    <source>
        <strain evidence="1">Expedition CK06-06</strain>
    </source>
</reference>